<dbReference type="InterPro" id="IPR011991">
    <property type="entry name" value="ArsR-like_HTH"/>
</dbReference>
<dbReference type="InterPro" id="IPR045981">
    <property type="entry name" value="DUF5937"/>
</dbReference>
<gene>
    <name evidence="2" type="ORF">AOZ06_51720</name>
</gene>
<evidence type="ECO:0000313" key="2">
    <source>
        <dbReference type="EMBL" id="ALG14225.1"/>
    </source>
</evidence>
<dbReference type="RefSeq" id="WP_054296095.1">
    <property type="nucleotide sequence ID" value="NZ_CP012752.1"/>
</dbReference>
<dbReference type="EMBL" id="CP012752">
    <property type="protein sequence ID" value="ALG14225.1"/>
    <property type="molecule type" value="Genomic_DNA"/>
</dbReference>
<sequence>MIEIHLGAVGAHRVRLAISPLEEVLNAIRLLIRPSRVSAHARWSAANRTTLAALDVPELVTLIAGTEYFPDFLSPPPADAETTVDDQLERVVRTSPDQVALEIAMSAAGRDERELDGLLADPGHSRDLLAGQLRACWEQLTMPMWPRLKDLLDTDVHYRVRQFGTGGIARVLTGLHPGVLLDGGRILLPTYSSARIDLDERGLLLVPSTFASGIGVMMTPPWQPSVVYPARGAAVLWESVPAPAGDPLAGVVGRTKALLLRELADPASTTTLAKRLGVAPSTVSGHVKALTAAGLLSGRRAGRSVHYSRSALGDELVSSAS</sequence>
<reference evidence="2 3" key="1">
    <citation type="submission" date="2015-07" db="EMBL/GenBank/DDBJ databases">
        <title>Genome sequencing of Kibdelosporangium phytohabitans.</title>
        <authorList>
            <person name="Qin S."/>
            <person name="Xing K."/>
        </authorList>
    </citation>
    <scope>NUCLEOTIDE SEQUENCE [LARGE SCALE GENOMIC DNA]</scope>
    <source>
        <strain evidence="2 3">KLBMP1111</strain>
    </source>
</reference>
<dbReference type="InterPro" id="IPR051011">
    <property type="entry name" value="Metal_resp_trans_reg"/>
</dbReference>
<evidence type="ECO:0000259" key="1">
    <source>
        <dbReference type="Pfam" id="PF19361"/>
    </source>
</evidence>
<dbReference type="SUPFAM" id="SSF46785">
    <property type="entry name" value="Winged helix' DNA-binding domain"/>
    <property type="match status" value="1"/>
</dbReference>
<feature type="domain" description="DUF5937" evidence="1">
    <location>
        <begin position="97"/>
        <end position="231"/>
    </location>
</feature>
<dbReference type="PANTHER" id="PTHR43132:SF8">
    <property type="entry name" value="HTH-TYPE TRANSCRIPTIONAL REGULATOR KMTR"/>
    <property type="match status" value="1"/>
</dbReference>
<dbReference type="InterPro" id="IPR036388">
    <property type="entry name" value="WH-like_DNA-bd_sf"/>
</dbReference>
<dbReference type="KEGG" id="kphy:AOZ06_51720"/>
<accession>A0A0N9IFI2</accession>
<dbReference type="AlphaFoldDB" id="A0A0N9IFI2"/>
<proteinExistence type="predicted"/>
<name>A0A0N9IFI2_9PSEU</name>
<dbReference type="Gene3D" id="1.10.10.10">
    <property type="entry name" value="Winged helix-like DNA-binding domain superfamily/Winged helix DNA-binding domain"/>
    <property type="match status" value="1"/>
</dbReference>
<organism evidence="2 3">
    <name type="scientific">Kibdelosporangium phytohabitans</name>
    <dbReference type="NCBI Taxonomy" id="860235"/>
    <lineage>
        <taxon>Bacteria</taxon>
        <taxon>Bacillati</taxon>
        <taxon>Actinomycetota</taxon>
        <taxon>Actinomycetes</taxon>
        <taxon>Pseudonocardiales</taxon>
        <taxon>Pseudonocardiaceae</taxon>
        <taxon>Kibdelosporangium</taxon>
    </lineage>
</organism>
<dbReference type="Pfam" id="PF12840">
    <property type="entry name" value="HTH_20"/>
    <property type="match status" value="1"/>
</dbReference>
<dbReference type="PANTHER" id="PTHR43132">
    <property type="entry name" value="ARSENICAL RESISTANCE OPERON REPRESSOR ARSR-RELATED"/>
    <property type="match status" value="1"/>
</dbReference>
<dbReference type="CDD" id="cd00090">
    <property type="entry name" value="HTH_ARSR"/>
    <property type="match status" value="1"/>
</dbReference>
<dbReference type="InterPro" id="IPR036390">
    <property type="entry name" value="WH_DNA-bd_sf"/>
</dbReference>
<protein>
    <recommendedName>
        <fullName evidence="1">DUF5937 domain-containing protein</fullName>
    </recommendedName>
</protein>
<evidence type="ECO:0000313" key="3">
    <source>
        <dbReference type="Proteomes" id="UP000063699"/>
    </source>
</evidence>
<dbReference type="OrthoDB" id="3460651at2"/>
<dbReference type="Proteomes" id="UP000063699">
    <property type="component" value="Chromosome"/>
</dbReference>
<keyword evidence="3" id="KW-1185">Reference proteome</keyword>
<dbReference type="Pfam" id="PF19361">
    <property type="entry name" value="DUF5937"/>
    <property type="match status" value="1"/>
</dbReference>
<dbReference type="STRING" id="860235.AOZ06_51720"/>